<proteinExistence type="predicted"/>
<name>A0ABT4LGU2_9PROT</name>
<dbReference type="InterPro" id="IPR016024">
    <property type="entry name" value="ARM-type_fold"/>
</dbReference>
<organism evidence="1 2">
    <name type="scientific">Kiloniella laminariae</name>
    <dbReference type="NCBI Taxonomy" id="454162"/>
    <lineage>
        <taxon>Bacteria</taxon>
        <taxon>Pseudomonadati</taxon>
        <taxon>Pseudomonadota</taxon>
        <taxon>Alphaproteobacteria</taxon>
        <taxon>Rhodospirillales</taxon>
        <taxon>Kiloniellaceae</taxon>
        <taxon>Kiloniella</taxon>
    </lineage>
</organism>
<gene>
    <name evidence="1" type="ORF">O4H49_06035</name>
</gene>
<dbReference type="EMBL" id="JAPWGY010000002">
    <property type="protein sequence ID" value="MCZ4280327.1"/>
    <property type="molecule type" value="Genomic_DNA"/>
</dbReference>
<dbReference type="InterPro" id="IPR011989">
    <property type="entry name" value="ARM-like"/>
</dbReference>
<sequence>MQQLKELLAVGDRKGIGRAGEVASLIRDDPNLLGDLLDNLSAGGPVVRSHAAHALMQIGLERPDLLQPYTRRLCSEISGLDQWEIQEQLMKIFPLLHWTAGEKKTVLQLVRDNLIHKSAIVRACALQALYDFALADADLLPEAKRLLQEAEGSGAKSSQARARKLLAKL</sequence>
<dbReference type="SUPFAM" id="SSF48371">
    <property type="entry name" value="ARM repeat"/>
    <property type="match status" value="1"/>
</dbReference>
<comment type="caution">
    <text evidence="1">The sequence shown here is derived from an EMBL/GenBank/DDBJ whole genome shotgun (WGS) entry which is preliminary data.</text>
</comment>
<dbReference type="Gene3D" id="1.25.10.10">
    <property type="entry name" value="Leucine-rich Repeat Variant"/>
    <property type="match status" value="1"/>
</dbReference>
<reference evidence="1" key="1">
    <citation type="submission" date="2022-12" db="EMBL/GenBank/DDBJ databases">
        <title>Bacterial isolates from different developmental stages of Nematostella vectensis.</title>
        <authorList>
            <person name="Fraune S."/>
        </authorList>
    </citation>
    <scope>NUCLEOTIDE SEQUENCE</scope>
    <source>
        <strain evidence="1">G21630-S1</strain>
    </source>
</reference>
<protein>
    <recommendedName>
        <fullName evidence="3">HEAT repeat domain-containing protein</fullName>
    </recommendedName>
</protein>
<evidence type="ECO:0008006" key="3">
    <source>
        <dbReference type="Google" id="ProtNLM"/>
    </source>
</evidence>
<evidence type="ECO:0000313" key="1">
    <source>
        <dbReference type="EMBL" id="MCZ4280327.1"/>
    </source>
</evidence>
<keyword evidence="2" id="KW-1185">Reference proteome</keyword>
<evidence type="ECO:0000313" key="2">
    <source>
        <dbReference type="Proteomes" id="UP001069802"/>
    </source>
</evidence>
<accession>A0ABT4LGU2</accession>
<dbReference type="RefSeq" id="WP_269422536.1">
    <property type="nucleotide sequence ID" value="NZ_JAPWGY010000002.1"/>
</dbReference>
<dbReference type="Proteomes" id="UP001069802">
    <property type="component" value="Unassembled WGS sequence"/>
</dbReference>